<dbReference type="AlphaFoldDB" id="A0A7J7LJC3"/>
<keyword evidence="2" id="KW-1185">Reference proteome</keyword>
<reference evidence="1 2" key="1">
    <citation type="journal article" date="2020" name="IScience">
        <title>Genome Sequencing of the Endangered Kingdonia uniflora (Circaeasteraceae, Ranunculales) Reveals Potential Mechanisms of Evolutionary Specialization.</title>
        <authorList>
            <person name="Sun Y."/>
            <person name="Deng T."/>
            <person name="Zhang A."/>
            <person name="Moore M.J."/>
            <person name="Landis J.B."/>
            <person name="Lin N."/>
            <person name="Zhang H."/>
            <person name="Zhang X."/>
            <person name="Huang J."/>
            <person name="Zhang X."/>
            <person name="Sun H."/>
            <person name="Wang H."/>
        </authorList>
    </citation>
    <scope>NUCLEOTIDE SEQUENCE [LARGE SCALE GENOMIC DNA]</scope>
    <source>
        <strain evidence="1">TB1705</strain>
        <tissue evidence="1">Leaf</tissue>
    </source>
</reference>
<evidence type="ECO:0000313" key="1">
    <source>
        <dbReference type="EMBL" id="KAF6142775.1"/>
    </source>
</evidence>
<name>A0A7J7LJC3_9MAGN</name>
<protein>
    <submittedName>
        <fullName evidence="1">Uncharacterized protein</fullName>
    </submittedName>
</protein>
<evidence type="ECO:0000313" key="2">
    <source>
        <dbReference type="Proteomes" id="UP000541444"/>
    </source>
</evidence>
<accession>A0A7J7LJC3</accession>
<proteinExistence type="predicted"/>
<dbReference type="EMBL" id="JACGCM010002241">
    <property type="protein sequence ID" value="KAF6142775.1"/>
    <property type="molecule type" value="Genomic_DNA"/>
</dbReference>
<gene>
    <name evidence="1" type="ORF">GIB67_023257</name>
</gene>
<comment type="caution">
    <text evidence="1">The sequence shown here is derived from an EMBL/GenBank/DDBJ whole genome shotgun (WGS) entry which is preliminary data.</text>
</comment>
<dbReference type="Proteomes" id="UP000541444">
    <property type="component" value="Unassembled WGS sequence"/>
</dbReference>
<organism evidence="1 2">
    <name type="scientific">Kingdonia uniflora</name>
    <dbReference type="NCBI Taxonomy" id="39325"/>
    <lineage>
        <taxon>Eukaryota</taxon>
        <taxon>Viridiplantae</taxon>
        <taxon>Streptophyta</taxon>
        <taxon>Embryophyta</taxon>
        <taxon>Tracheophyta</taxon>
        <taxon>Spermatophyta</taxon>
        <taxon>Magnoliopsida</taxon>
        <taxon>Ranunculales</taxon>
        <taxon>Circaeasteraceae</taxon>
        <taxon>Kingdonia</taxon>
    </lineage>
</organism>
<sequence length="295" mass="34246">MEGLQGLGEEEEESFLSIKMEGLSTAIEKLPTYDRLRTSIMKSFMENDNSIYNEVDVRKLDADDHHAFIERVFKMPKEDTEKFFKKFRKHVDKGLDPRRFRPLVDDDDVPQSNESFKTICIDVHPPNRPSIPQSNVYLSNEPILTNVPQSNEHFQTIPIDVPLSNEPCISQSNIHLSNEPILTNVPLSNKPMLTNVPLSIEPEPSNGQTEPSAEFRFEPQFEHVKYLVDFRFKFIAYTGDLYDFSKEFNIGDLYRDRIVLKNHIRAYTVVKKFNFAYVLSNEYKIVPCCKGHNYS</sequence>